<dbReference type="RefSeq" id="WP_163112329.1">
    <property type="nucleotide sequence ID" value="NZ_JAAAWP010000008.1"/>
</dbReference>
<feature type="domain" description="DUF4426" evidence="1">
    <location>
        <begin position="12"/>
        <end position="129"/>
    </location>
</feature>
<evidence type="ECO:0000313" key="2">
    <source>
        <dbReference type="EMBL" id="NDW22450.1"/>
    </source>
</evidence>
<dbReference type="EMBL" id="JAAAWP010000008">
    <property type="protein sequence ID" value="NDW22450.1"/>
    <property type="molecule type" value="Genomic_DNA"/>
</dbReference>
<comment type="caution">
    <text evidence="2">The sequence shown here is derived from an EMBL/GenBank/DDBJ whole genome shotgun (WGS) entry which is preliminary data.</text>
</comment>
<dbReference type="Gene3D" id="2.60.40.3340">
    <property type="entry name" value="Domain of unknown function DUF4426"/>
    <property type="match status" value="1"/>
</dbReference>
<dbReference type="InterPro" id="IPR025218">
    <property type="entry name" value="DUF4426"/>
</dbReference>
<protein>
    <submittedName>
        <fullName evidence="2">DUF4426 domain-containing protein</fullName>
    </submittedName>
</protein>
<keyword evidence="3" id="KW-1185">Reference proteome</keyword>
<evidence type="ECO:0000259" key="1">
    <source>
        <dbReference type="Pfam" id="PF14467"/>
    </source>
</evidence>
<evidence type="ECO:0000313" key="3">
    <source>
        <dbReference type="Proteomes" id="UP000478837"/>
    </source>
</evidence>
<accession>A0A6L9MXS9</accession>
<name>A0A6L9MXS9_9ALTE</name>
<dbReference type="Pfam" id="PF14467">
    <property type="entry name" value="DUF4426"/>
    <property type="match status" value="1"/>
</dbReference>
<organism evidence="2 3">
    <name type="scientific">Alteromonas hispanica</name>
    <dbReference type="NCBI Taxonomy" id="315421"/>
    <lineage>
        <taxon>Bacteria</taxon>
        <taxon>Pseudomonadati</taxon>
        <taxon>Pseudomonadota</taxon>
        <taxon>Gammaproteobacteria</taxon>
        <taxon>Alteromonadales</taxon>
        <taxon>Alteromonadaceae</taxon>
        <taxon>Alteromonas/Salinimonas group</taxon>
        <taxon>Alteromonas</taxon>
    </lineage>
</organism>
<reference evidence="2 3" key="1">
    <citation type="submission" date="2020-01" db="EMBL/GenBank/DDBJ databases">
        <title>Genomes of bacteria type strains.</title>
        <authorList>
            <person name="Chen J."/>
            <person name="Zhu S."/>
            <person name="Yang J."/>
        </authorList>
    </citation>
    <scope>NUCLEOTIDE SEQUENCE [LARGE SCALE GENOMIC DNA]</scope>
    <source>
        <strain evidence="2 3">LMG 22958</strain>
    </source>
</reference>
<proteinExistence type="predicted"/>
<dbReference type="AlphaFoldDB" id="A0A6L9MXS9"/>
<sequence length="130" mass="14712">MCLSLQANAEQKQTLGEWDVHYMVVNTPFLTPEVAANYGIVRSKYNALVNISVLDKDSGKAQRVSVDGHATNLLGKKRDLSFKKVEDGDAIYYLAVLPFRDQETYRFEISVKKASSQQTLKFKQKMYVDG</sequence>
<dbReference type="Proteomes" id="UP000478837">
    <property type="component" value="Unassembled WGS sequence"/>
</dbReference>
<gene>
    <name evidence="2" type="ORF">GTW09_13030</name>
</gene>